<dbReference type="InterPro" id="IPR007387">
    <property type="entry name" value="TRAP_DctQ"/>
</dbReference>
<dbReference type="EMBL" id="CP054580">
    <property type="protein sequence ID" value="QKS25781.1"/>
    <property type="molecule type" value="Genomic_DNA"/>
</dbReference>
<comment type="similarity">
    <text evidence="8 9">Belongs to the TRAP transporter small permease family.</text>
</comment>
<keyword evidence="3" id="KW-1003">Cell membrane</keyword>
<dbReference type="PANTHER" id="PTHR35011">
    <property type="entry name" value="2,3-DIKETO-L-GULONATE TRAP TRANSPORTER SMALL PERMEASE PROTEIN YIAM"/>
    <property type="match status" value="1"/>
</dbReference>
<reference evidence="11 12" key="1">
    <citation type="submission" date="2019-12" db="EMBL/GenBank/DDBJ databases">
        <title>Genome sequencing and assembly of endphytes of Porphyra tenera.</title>
        <authorList>
            <person name="Park J.M."/>
            <person name="Shin R."/>
            <person name="Jo S.H."/>
        </authorList>
    </citation>
    <scope>NUCLEOTIDE SEQUENCE [LARGE SCALE GENOMIC DNA]</scope>
    <source>
        <strain evidence="11 12">GPM3</strain>
    </source>
</reference>
<proteinExistence type="inferred from homology"/>
<keyword evidence="6 9" id="KW-1133">Transmembrane helix</keyword>
<evidence type="ECO:0000256" key="3">
    <source>
        <dbReference type="ARBA" id="ARBA00022475"/>
    </source>
</evidence>
<evidence type="ECO:0000313" key="12">
    <source>
        <dbReference type="Proteomes" id="UP000509761"/>
    </source>
</evidence>
<comment type="subcellular location">
    <subcellularLocation>
        <location evidence="1 9">Cell inner membrane</location>
        <topology evidence="1 9">Multi-pass membrane protein</topology>
    </subcellularLocation>
</comment>
<keyword evidence="5 9" id="KW-0812">Transmembrane</keyword>
<evidence type="ECO:0000256" key="1">
    <source>
        <dbReference type="ARBA" id="ARBA00004429"/>
    </source>
</evidence>
<keyword evidence="4 9" id="KW-0997">Cell inner membrane</keyword>
<dbReference type="InterPro" id="IPR055348">
    <property type="entry name" value="DctQ"/>
</dbReference>
<feature type="transmembrane region" description="Helical" evidence="9">
    <location>
        <begin position="139"/>
        <end position="159"/>
    </location>
</feature>
<keyword evidence="2 9" id="KW-0813">Transport</keyword>
<comment type="subunit">
    <text evidence="9">The complex comprises the extracytoplasmic solute receptor protein and the two transmembrane proteins.</text>
</comment>
<evidence type="ECO:0000256" key="2">
    <source>
        <dbReference type="ARBA" id="ARBA00022448"/>
    </source>
</evidence>
<feature type="domain" description="Tripartite ATP-independent periplasmic transporters DctQ component" evidence="10">
    <location>
        <begin position="27"/>
        <end position="163"/>
    </location>
</feature>
<dbReference type="GO" id="GO:0005886">
    <property type="term" value="C:plasma membrane"/>
    <property type="evidence" value="ECO:0007669"/>
    <property type="project" value="UniProtKB-SubCell"/>
</dbReference>
<evidence type="ECO:0000256" key="5">
    <source>
        <dbReference type="ARBA" id="ARBA00022692"/>
    </source>
</evidence>
<accession>A0AAP9NPH4</accession>
<dbReference type="RefSeq" id="WP_022521447.1">
    <property type="nucleotide sequence ID" value="NZ_CP054580.1"/>
</dbReference>
<feature type="transmembrane region" description="Helical" evidence="9">
    <location>
        <begin position="90"/>
        <end position="112"/>
    </location>
</feature>
<dbReference type="Pfam" id="PF04290">
    <property type="entry name" value="DctQ"/>
    <property type="match status" value="1"/>
</dbReference>
<evidence type="ECO:0000259" key="10">
    <source>
        <dbReference type="Pfam" id="PF04290"/>
    </source>
</evidence>
<evidence type="ECO:0000256" key="9">
    <source>
        <dbReference type="RuleBase" id="RU369079"/>
    </source>
</evidence>
<evidence type="ECO:0000313" key="11">
    <source>
        <dbReference type="EMBL" id="QKS25781.1"/>
    </source>
</evidence>
<keyword evidence="12" id="KW-1185">Reference proteome</keyword>
<evidence type="ECO:0000256" key="4">
    <source>
        <dbReference type="ARBA" id="ARBA00022519"/>
    </source>
</evidence>
<protein>
    <recommendedName>
        <fullName evidence="9">TRAP transporter small permease protein</fullName>
    </recommendedName>
</protein>
<evidence type="ECO:0000256" key="7">
    <source>
        <dbReference type="ARBA" id="ARBA00023136"/>
    </source>
</evidence>
<organism evidence="11 12">
    <name type="scientific">Vreelandella titanicae</name>
    <dbReference type="NCBI Taxonomy" id="664683"/>
    <lineage>
        <taxon>Bacteria</taxon>
        <taxon>Pseudomonadati</taxon>
        <taxon>Pseudomonadota</taxon>
        <taxon>Gammaproteobacteria</taxon>
        <taxon>Oceanospirillales</taxon>
        <taxon>Halomonadaceae</taxon>
        <taxon>Vreelandella</taxon>
    </lineage>
</organism>
<keyword evidence="7 9" id="KW-0472">Membrane</keyword>
<evidence type="ECO:0000256" key="6">
    <source>
        <dbReference type="ARBA" id="ARBA00022989"/>
    </source>
</evidence>
<name>A0AAP9NPH4_9GAMM</name>
<feature type="transmembrane region" description="Helical" evidence="9">
    <location>
        <begin position="21"/>
        <end position="40"/>
    </location>
</feature>
<dbReference type="AlphaFoldDB" id="A0AAP9NPH4"/>
<comment type="function">
    <text evidence="9">Part of the tripartite ATP-independent periplasmic (TRAP) transport system.</text>
</comment>
<feature type="transmembrane region" description="Helical" evidence="9">
    <location>
        <begin position="52"/>
        <end position="69"/>
    </location>
</feature>
<dbReference type="GO" id="GO:0022857">
    <property type="term" value="F:transmembrane transporter activity"/>
    <property type="evidence" value="ECO:0007669"/>
    <property type="project" value="UniProtKB-UniRule"/>
</dbReference>
<gene>
    <name evidence="11" type="ORF">FX987_03577</name>
</gene>
<dbReference type="Proteomes" id="UP000509761">
    <property type="component" value="Chromosome"/>
</dbReference>
<evidence type="ECO:0000256" key="8">
    <source>
        <dbReference type="ARBA" id="ARBA00038436"/>
    </source>
</evidence>
<sequence length="175" mass="19430">MCRSIVILSDCLDWLARRVSVLCLVLMLLFVAIQVVARYAFNAPPSWTEEMARYMMVWGGLLGATLSFKSKDDPALFQGAMHFKSFPLRLFSALLRGVAVLIFFVPIIYFSILGSGMDPSRGFIARQSQISADTLGFPMSWVVLSVPICAAIILVHLLARACESKISKEGSTFYH</sequence>